<reference evidence="2 3" key="1">
    <citation type="journal article" date="2016" name="Antonie Van Leeuwenhoek">
        <title>Nocardia donostiensis sp. nov., isolated from human respiratory specimens.</title>
        <authorList>
            <person name="Ercibengoa M."/>
            <person name="Bell M."/>
            <person name="Marimon J.M."/>
            <person name="Humrighouse B."/>
            <person name="Klenk H.P."/>
            <person name="Potter G."/>
            <person name="Perez-Trallero E."/>
        </authorList>
    </citation>
    <scope>NUCLEOTIDE SEQUENCE [LARGE SCALE GENOMIC DNA]</scope>
    <source>
        <strain evidence="2 3">X1655</strain>
    </source>
</reference>
<proteinExistence type="predicted"/>
<evidence type="ECO:0000313" key="2">
    <source>
        <dbReference type="EMBL" id="ONM46377.1"/>
    </source>
</evidence>
<comment type="caution">
    <text evidence="2">The sequence shown here is derived from an EMBL/GenBank/DDBJ whole genome shotgun (WGS) entry which is preliminary data.</text>
</comment>
<accession>A0A1W0B869</accession>
<dbReference type="EMBL" id="MUMY01000026">
    <property type="protein sequence ID" value="ONM46377.1"/>
    <property type="molecule type" value="Genomic_DNA"/>
</dbReference>
<name>A0A1W0B869_9NOCA</name>
<dbReference type="STRING" id="1538463.B0T36_03080"/>
<evidence type="ECO:0000313" key="3">
    <source>
        <dbReference type="Proteomes" id="UP000188836"/>
    </source>
</evidence>
<dbReference type="Proteomes" id="UP000188836">
    <property type="component" value="Unassembled WGS sequence"/>
</dbReference>
<feature type="region of interest" description="Disordered" evidence="1">
    <location>
        <begin position="197"/>
        <end position="217"/>
    </location>
</feature>
<evidence type="ECO:0000256" key="1">
    <source>
        <dbReference type="SAM" id="MobiDB-lite"/>
    </source>
</evidence>
<organism evidence="2 3">
    <name type="scientific">Nocardia donostiensis</name>
    <dbReference type="NCBI Taxonomy" id="1538463"/>
    <lineage>
        <taxon>Bacteria</taxon>
        <taxon>Bacillati</taxon>
        <taxon>Actinomycetota</taxon>
        <taxon>Actinomycetes</taxon>
        <taxon>Mycobacteriales</taxon>
        <taxon>Nocardiaceae</taxon>
        <taxon>Nocardia</taxon>
    </lineage>
</organism>
<dbReference type="AlphaFoldDB" id="A0A1W0B869"/>
<gene>
    <name evidence="2" type="ORF">B0T46_23490</name>
</gene>
<sequence>MARLASLGSGASGPTVAYTVDVASGVVTSYPVTNGGIGSETTTVGADDLPAPQPTTNRLVTVGVTTADAVLVVDLAASLTITINADRPEPAARAWVTQLLMNPDVSLTTNSSDVVVGDSPRCKQTFIPGGGGRIISVDDGRPPVTTVALNSEMDGPDHLDIAADGTGEMYLGNRFWQLRQVISIADDAWAALAAALDGNDDQPGYSDDRTPSVESMQ</sequence>
<keyword evidence="3" id="KW-1185">Reference proteome</keyword>
<protein>
    <submittedName>
        <fullName evidence="2">Uncharacterized protein</fullName>
    </submittedName>
</protein>